<protein>
    <submittedName>
        <fullName evidence="1">Uncharacterized protein</fullName>
    </submittedName>
</protein>
<name>A0ABU2D280_9EURY</name>
<evidence type="ECO:0000313" key="1">
    <source>
        <dbReference type="EMBL" id="MDR7666084.1"/>
    </source>
</evidence>
<keyword evidence="2" id="KW-1185">Reference proteome</keyword>
<gene>
    <name evidence="1" type="ORF">RG963_09915</name>
</gene>
<dbReference type="Proteomes" id="UP001246244">
    <property type="component" value="Unassembled WGS sequence"/>
</dbReference>
<dbReference type="RefSeq" id="WP_310576111.1">
    <property type="nucleotide sequence ID" value="NZ_JAVKPK010000037.1"/>
</dbReference>
<reference evidence="2" key="1">
    <citation type="submission" date="2023-07" db="EMBL/GenBank/DDBJ databases">
        <title>Whole-genome sequencing of a new Methanosarcina sp. Z-7115.</title>
        <authorList>
            <person name="Zhilina T.N."/>
            <person name="Merkel A.Y."/>
        </authorList>
    </citation>
    <scope>NUCLEOTIDE SEQUENCE [LARGE SCALE GENOMIC DNA]</scope>
    <source>
        <strain evidence="2">Z-7115</strain>
    </source>
</reference>
<proteinExistence type="predicted"/>
<evidence type="ECO:0000313" key="2">
    <source>
        <dbReference type="Proteomes" id="UP001246244"/>
    </source>
</evidence>
<accession>A0ABU2D280</accession>
<sequence>MKLKAKTDKVQRFYSKTYASVKKINPVFVVKKKGNGVSYDLPTRIFCTLPKSALKWK</sequence>
<organism evidence="1 2">
    <name type="scientific">Methanosarcina baikalica</name>
    <dbReference type="NCBI Taxonomy" id="3073890"/>
    <lineage>
        <taxon>Archaea</taxon>
        <taxon>Methanobacteriati</taxon>
        <taxon>Methanobacteriota</taxon>
        <taxon>Stenosarchaea group</taxon>
        <taxon>Methanomicrobia</taxon>
        <taxon>Methanosarcinales</taxon>
        <taxon>Methanosarcinaceae</taxon>
        <taxon>Methanosarcina</taxon>
    </lineage>
</organism>
<dbReference type="EMBL" id="JAVKPK010000037">
    <property type="protein sequence ID" value="MDR7666084.1"/>
    <property type="molecule type" value="Genomic_DNA"/>
</dbReference>
<comment type="caution">
    <text evidence="1">The sequence shown here is derived from an EMBL/GenBank/DDBJ whole genome shotgun (WGS) entry which is preliminary data.</text>
</comment>